<evidence type="ECO:0000313" key="6">
    <source>
        <dbReference type="EMBL" id="TLS67219.1"/>
    </source>
</evidence>
<keyword evidence="2 5" id="KW-0812">Transmembrane</keyword>
<feature type="transmembrane region" description="Helical" evidence="5">
    <location>
        <begin position="199"/>
        <end position="223"/>
    </location>
</feature>
<reference evidence="6 7" key="1">
    <citation type="journal article" date="2019" name="Appl. Environ. Microbiol.">
        <title>Environmental Evidence and Genomic Insight of Iron-oxidizing Bacteria Preference Towards More Corrosion Resistant Stainless Steel at Higher Salinities.</title>
        <authorList>
            <person name="Garrison C.E."/>
            <person name="Price K.A."/>
            <person name="Field E.K."/>
        </authorList>
    </citation>
    <scope>NUCLEOTIDE SEQUENCE [LARGE SCALE GENOMIC DNA]</scope>
    <source>
        <strain evidence="6 7">P3</strain>
    </source>
</reference>
<dbReference type="AlphaFoldDB" id="A0A5R9GQL2"/>
<organism evidence="6 7">
    <name type="scientific">Mariprofundus erugo</name>
    <dbReference type="NCBI Taxonomy" id="2528639"/>
    <lineage>
        <taxon>Bacteria</taxon>
        <taxon>Pseudomonadati</taxon>
        <taxon>Pseudomonadota</taxon>
        <taxon>Candidatius Mariprofundia</taxon>
        <taxon>Mariprofundales</taxon>
        <taxon>Mariprofundaceae</taxon>
        <taxon>Mariprofundus</taxon>
    </lineage>
</organism>
<keyword evidence="7" id="KW-1185">Reference proteome</keyword>
<dbReference type="InterPro" id="IPR003689">
    <property type="entry name" value="ZIP"/>
</dbReference>
<sequence length="252" mass="26883">MPALRRSTCMSPLIQAIAAATAAGFASMIVAFFFTTRLSQTWLTRMVSFAAGLMLAIALLDLLPEALEGGMAANDLFTLLLVALLSLFVLESKLHGGCATSCTDDLARPVPMVLVGGALHIFTDGLVLGATFLVDPLLAWGIALAVLLHEIPREAGDFALLLSARWSHHKALLWNAVSRFGCVIGAILGYLTLANEPHWLPYVLAIAAANFIYLALSGILPWLRHGNGSFAWQGSMMIAGAALVPLSLEFLR</sequence>
<dbReference type="EMBL" id="VBRY01000006">
    <property type="protein sequence ID" value="TLS67219.1"/>
    <property type="molecule type" value="Genomic_DNA"/>
</dbReference>
<feature type="transmembrane region" description="Helical" evidence="5">
    <location>
        <begin position="12"/>
        <end position="34"/>
    </location>
</feature>
<dbReference type="OrthoDB" id="9806593at2"/>
<dbReference type="GO" id="GO:0016020">
    <property type="term" value="C:membrane"/>
    <property type="evidence" value="ECO:0007669"/>
    <property type="project" value="UniProtKB-SubCell"/>
</dbReference>
<dbReference type="Pfam" id="PF02535">
    <property type="entry name" value="Zip"/>
    <property type="match status" value="1"/>
</dbReference>
<feature type="transmembrane region" description="Helical" evidence="5">
    <location>
        <begin position="230"/>
        <end position="248"/>
    </location>
</feature>
<proteinExistence type="predicted"/>
<dbReference type="PANTHER" id="PTHR16950:SF16">
    <property type="entry name" value="ZINC TRANSPORTER ZIP13"/>
    <property type="match status" value="1"/>
</dbReference>
<evidence type="ECO:0000256" key="4">
    <source>
        <dbReference type="ARBA" id="ARBA00023136"/>
    </source>
</evidence>
<dbReference type="GO" id="GO:0046873">
    <property type="term" value="F:metal ion transmembrane transporter activity"/>
    <property type="evidence" value="ECO:0007669"/>
    <property type="project" value="InterPro"/>
</dbReference>
<accession>A0A5R9GQL2</accession>
<dbReference type="PANTHER" id="PTHR16950">
    <property type="entry name" value="ZINC TRANSPORTER SLC39A7 HISTIDINE-RICH MEMBRANE PROTEIN KE4"/>
    <property type="match status" value="1"/>
</dbReference>
<evidence type="ECO:0000256" key="5">
    <source>
        <dbReference type="SAM" id="Phobius"/>
    </source>
</evidence>
<evidence type="ECO:0000256" key="1">
    <source>
        <dbReference type="ARBA" id="ARBA00004141"/>
    </source>
</evidence>
<name>A0A5R9GQL2_9PROT</name>
<evidence type="ECO:0000313" key="7">
    <source>
        <dbReference type="Proteomes" id="UP000306585"/>
    </source>
</evidence>
<feature type="transmembrane region" description="Helical" evidence="5">
    <location>
        <begin position="46"/>
        <end position="64"/>
    </location>
</feature>
<feature type="transmembrane region" description="Helical" evidence="5">
    <location>
        <begin position="106"/>
        <end position="123"/>
    </location>
</feature>
<comment type="subcellular location">
    <subcellularLocation>
        <location evidence="1">Membrane</location>
        <topology evidence="1">Multi-pass membrane protein</topology>
    </subcellularLocation>
</comment>
<feature type="transmembrane region" description="Helical" evidence="5">
    <location>
        <begin position="76"/>
        <end position="94"/>
    </location>
</feature>
<keyword evidence="4 5" id="KW-0472">Membrane</keyword>
<keyword evidence="3 5" id="KW-1133">Transmembrane helix</keyword>
<evidence type="ECO:0000256" key="3">
    <source>
        <dbReference type="ARBA" id="ARBA00022989"/>
    </source>
</evidence>
<dbReference type="Proteomes" id="UP000306585">
    <property type="component" value="Unassembled WGS sequence"/>
</dbReference>
<comment type="caution">
    <text evidence="6">The sequence shown here is derived from an EMBL/GenBank/DDBJ whole genome shotgun (WGS) entry which is preliminary data.</text>
</comment>
<gene>
    <name evidence="6" type="ORF">FEF65_07200</name>
</gene>
<evidence type="ECO:0008006" key="8">
    <source>
        <dbReference type="Google" id="ProtNLM"/>
    </source>
</evidence>
<feature type="transmembrane region" description="Helical" evidence="5">
    <location>
        <begin position="172"/>
        <end position="193"/>
    </location>
</feature>
<evidence type="ECO:0000256" key="2">
    <source>
        <dbReference type="ARBA" id="ARBA00022692"/>
    </source>
</evidence>
<protein>
    <recommendedName>
        <fullName evidence="8">ZIP family metal transporter</fullName>
    </recommendedName>
</protein>